<dbReference type="PANTHER" id="PTHR30531:SF12">
    <property type="entry name" value="FLAGELLAR BIOSYNTHETIC PROTEIN FLHB"/>
    <property type="match status" value="1"/>
</dbReference>
<name>K8DYI6_9FIRM</name>
<dbReference type="PRINTS" id="PR00950">
    <property type="entry name" value="TYPE3IMSPROT"/>
</dbReference>
<dbReference type="Pfam" id="PF01312">
    <property type="entry name" value="Bac_export_2"/>
    <property type="match status" value="1"/>
</dbReference>
<dbReference type="GO" id="GO:0005886">
    <property type="term" value="C:plasma membrane"/>
    <property type="evidence" value="ECO:0007669"/>
    <property type="project" value="TreeGrafter"/>
</dbReference>
<dbReference type="STRING" id="1121428.DESHY_150078"/>
<dbReference type="RefSeq" id="WP_008410909.1">
    <property type="nucleotide sequence ID" value="NZ_CAOS01000007.1"/>
</dbReference>
<sequence>MSRQQKKERVAAALRYRHGQDNAPRVVAVGRGELADAIEELARQHNIPLHRDENLARTLVELGLGVEIPRQLYEAVAKVLVHVAALDNKLTQNK</sequence>
<dbReference type="eggNOG" id="COG1377">
    <property type="taxonomic scope" value="Bacteria"/>
</dbReference>
<dbReference type="SUPFAM" id="SSF160544">
    <property type="entry name" value="EscU C-terminal domain-like"/>
    <property type="match status" value="1"/>
</dbReference>
<organism evidence="1 2">
    <name type="scientific">Desulforamulus hydrothermalis Lam5 = DSM 18033</name>
    <dbReference type="NCBI Taxonomy" id="1121428"/>
    <lineage>
        <taxon>Bacteria</taxon>
        <taxon>Bacillati</taxon>
        <taxon>Bacillota</taxon>
        <taxon>Clostridia</taxon>
        <taxon>Eubacteriales</taxon>
        <taxon>Peptococcaceae</taxon>
        <taxon>Desulforamulus</taxon>
    </lineage>
</organism>
<protein>
    <submittedName>
        <fullName evidence="1">Flagellar biosynthesis</fullName>
    </submittedName>
</protein>
<dbReference type="Proteomes" id="UP000009315">
    <property type="component" value="Unassembled WGS sequence"/>
</dbReference>
<reference evidence="1 2" key="1">
    <citation type="journal article" date="2013" name="Genome Announc.">
        <title>Genome Sequence of the Sulfate-Reducing Bacterium Desulfotomaculum hydrothermale Lam5(T).</title>
        <authorList>
            <person name="Amin O."/>
            <person name="Fardeau M.L."/>
            <person name="Valette O."/>
            <person name="Hirschler-Rea A."/>
            <person name="Barbe V."/>
            <person name="Medigue C."/>
            <person name="Vacherie B."/>
            <person name="Ollivier B."/>
            <person name="Bertin P.N."/>
            <person name="Dolla A."/>
        </authorList>
    </citation>
    <scope>NUCLEOTIDE SEQUENCE [LARGE SCALE GENOMIC DNA]</scope>
    <source>
        <strain evidence="2">Lam5 / DSM 18033</strain>
    </source>
</reference>
<dbReference type="InterPro" id="IPR029025">
    <property type="entry name" value="T3SS_substrate_exporter_C"/>
</dbReference>
<keyword evidence="1" id="KW-0966">Cell projection</keyword>
<keyword evidence="2" id="KW-1185">Reference proteome</keyword>
<dbReference type="OrthoDB" id="9810419at2"/>
<gene>
    <name evidence="1" type="ORF">DESHY_150078</name>
</gene>
<dbReference type="PANTHER" id="PTHR30531">
    <property type="entry name" value="FLAGELLAR BIOSYNTHETIC PROTEIN FLHB"/>
    <property type="match status" value="1"/>
</dbReference>
<keyword evidence="1" id="KW-0282">Flagellum</keyword>
<comment type="caution">
    <text evidence="1">The sequence shown here is derived from an EMBL/GenBank/DDBJ whole genome shotgun (WGS) entry which is preliminary data.</text>
</comment>
<dbReference type="InterPro" id="IPR006135">
    <property type="entry name" value="T3SS_substrate_exporter"/>
</dbReference>
<dbReference type="Gene3D" id="3.40.1690.10">
    <property type="entry name" value="secretion proteins EscU"/>
    <property type="match status" value="1"/>
</dbReference>
<evidence type="ECO:0000313" key="1">
    <source>
        <dbReference type="EMBL" id="CCO07835.1"/>
    </source>
</evidence>
<accession>K8DYI6</accession>
<keyword evidence="1" id="KW-0969">Cilium</keyword>
<dbReference type="EMBL" id="CAOS01000007">
    <property type="protein sequence ID" value="CCO07835.1"/>
    <property type="molecule type" value="Genomic_DNA"/>
</dbReference>
<dbReference type="AlphaFoldDB" id="K8DYI6"/>
<proteinExistence type="predicted"/>
<evidence type="ECO:0000313" key="2">
    <source>
        <dbReference type="Proteomes" id="UP000009315"/>
    </source>
</evidence>
<dbReference type="GO" id="GO:0009306">
    <property type="term" value="P:protein secretion"/>
    <property type="evidence" value="ECO:0007669"/>
    <property type="project" value="InterPro"/>
</dbReference>